<protein>
    <recommendedName>
        <fullName evidence="6">Protein SPIRAL1-like 1</fullName>
    </recommendedName>
</protein>
<dbReference type="Proteomes" id="UP000244005">
    <property type="component" value="Unassembled WGS sequence"/>
</dbReference>
<dbReference type="OMA" id="NNYHRSD"/>
<accession>A0A2R6XK11</accession>
<dbReference type="EMBL" id="KZ772683">
    <property type="protein sequence ID" value="PTQ46422.1"/>
    <property type="molecule type" value="Genomic_DNA"/>
</dbReference>
<feature type="compositionally biased region" description="Polar residues" evidence="3">
    <location>
        <begin position="89"/>
        <end position="105"/>
    </location>
</feature>
<evidence type="ECO:0000256" key="1">
    <source>
        <dbReference type="ARBA" id="ARBA00009656"/>
    </source>
</evidence>
<organism evidence="4 5">
    <name type="scientific">Marchantia polymorpha</name>
    <name type="common">Common liverwort</name>
    <name type="synonym">Marchantia aquatica</name>
    <dbReference type="NCBI Taxonomy" id="3197"/>
    <lineage>
        <taxon>Eukaryota</taxon>
        <taxon>Viridiplantae</taxon>
        <taxon>Streptophyta</taxon>
        <taxon>Embryophyta</taxon>
        <taxon>Marchantiophyta</taxon>
        <taxon>Marchantiopsida</taxon>
        <taxon>Marchantiidae</taxon>
        <taxon>Marchantiales</taxon>
        <taxon>Marchantiaceae</taxon>
        <taxon>Marchantia</taxon>
    </lineage>
</organism>
<dbReference type="OrthoDB" id="62622at2759"/>
<keyword evidence="2" id="KW-0493">Microtubule</keyword>
<dbReference type="GO" id="GO:0010005">
    <property type="term" value="C:cortical microtubule, transverse to long axis"/>
    <property type="evidence" value="ECO:0000318"/>
    <property type="project" value="GO_Central"/>
</dbReference>
<dbReference type="InterPro" id="IPR039613">
    <property type="entry name" value="SPR1/2/3/4/5"/>
</dbReference>
<dbReference type="PANTHER" id="PTHR33403">
    <property type="entry name" value="SPR1"/>
    <property type="match status" value="1"/>
</dbReference>
<reference evidence="5" key="1">
    <citation type="journal article" date="2017" name="Cell">
        <title>Insights into land plant evolution garnered from the Marchantia polymorpha genome.</title>
        <authorList>
            <person name="Bowman J.L."/>
            <person name="Kohchi T."/>
            <person name="Yamato K.T."/>
            <person name="Jenkins J."/>
            <person name="Shu S."/>
            <person name="Ishizaki K."/>
            <person name="Yamaoka S."/>
            <person name="Nishihama R."/>
            <person name="Nakamura Y."/>
            <person name="Berger F."/>
            <person name="Adam C."/>
            <person name="Aki S.S."/>
            <person name="Althoff F."/>
            <person name="Araki T."/>
            <person name="Arteaga-Vazquez M.A."/>
            <person name="Balasubrmanian S."/>
            <person name="Barry K."/>
            <person name="Bauer D."/>
            <person name="Boehm C.R."/>
            <person name="Briginshaw L."/>
            <person name="Caballero-Perez J."/>
            <person name="Catarino B."/>
            <person name="Chen F."/>
            <person name="Chiyoda S."/>
            <person name="Chovatia M."/>
            <person name="Davies K.M."/>
            <person name="Delmans M."/>
            <person name="Demura T."/>
            <person name="Dierschke T."/>
            <person name="Dolan L."/>
            <person name="Dorantes-Acosta A.E."/>
            <person name="Eklund D.M."/>
            <person name="Florent S.N."/>
            <person name="Flores-Sandoval E."/>
            <person name="Fujiyama A."/>
            <person name="Fukuzawa H."/>
            <person name="Galik B."/>
            <person name="Grimanelli D."/>
            <person name="Grimwood J."/>
            <person name="Grossniklaus U."/>
            <person name="Hamada T."/>
            <person name="Haseloff J."/>
            <person name="Hetherington A.J."/>
            <person name="Higo A."/>
            <person name="Hirakawa Y."/>
            <person name="Hundley H.N."/>
            <person name="Ikeda Y."/>
            <person name="Inoue K."/>
            <person name="Inoue S.I."/>
            <person name="Ishida S."/>
            <person name="Jia Q."/>
            <person name="Kakita M."/>
            <person name="Kanazawa T."/>
            <person name="Kawai Y."/>
            <person name="Kawashima T."/>
            <person name="Kennedy M."/>
            <person name="Kinose K."/>
            <person name="Kinoshita T."/>
            <person name="Kohara Y."/>
            <person name="Koide E."/>
            <person name="Komatsu K."/>
            <person name="Kopischke S."/>
            <person name="Kubo M."/>
            <person name="Kyozuka J."/>
            <person name="Lagercrantz U."/>
            <person name="Lin S.S."/>
            <person name="Lindquist E."/>
            <person name="Lipzen A.M."/>
            <person name="Lu C.W."/>
            <person name="De Luna E."/>
            <person name="Martienssen R.A."/>
            <person name="Minamino N."/>
            <person name="Mizutani M."/>
            <person name="Mizutani M."/>
            <person name="Mochizuki N."/>
            <person name="Monte I."/>
            <person name="Mosher R."/>
            <person name="Nagasaki H."/>
            <person name="Nakagami H."/>
            <person name="Naramoto S."/>
            <person name="Nishitani K."/>
            <person name="Ohtani M."/>
            <person name="Okamoto T."/>
            <person name="Okumura M."/>
            <person name="Phillips J."/>
            <person name="Pollak B."/>
            <person name="Reinders A."/>
            <person name="Rovekamp M."/>
            <person name="Sano R."/>
            <person name="Sawa S."/>
            <person name="Schmid M.W."/>
            <person name="Shirakawa M."/>
            <person name="Solano R."/>
            <person name="Spunde A."/>
            <person name="Suetsugu N."/>
            <person name="Sugano S."/>
            <person name="Sugiyama A."/>
            <person name="Sun R."/>
            <person name="Suzuki Y."/>
            <person name="Takenaka M."/>
            <person name="Takezawa D."/>
            <person name="Tomogane H."/>
            <person name="Tsuzuki M."/>
            <person name="Ueda T."/>
            <person name="Umeda M."/>
            <person name="Ward J.M."/>
            <person name="Watanabe Y."/>
            <person name="Yazaki K."/>
            <person name="Yokoyama R."/>
            <person name="Yoshitake Y."/>
            <person name="Yotsui I."/>
            <person name="Zachgo S."/>
            <person name="Schmutz J."/>
        </authorList>
    </citation>
    <scope>NUCLEOTIDE SEQUENCE [LARGE SCALE GENOMIC DNA]</scope>
    <source>
        <strain evidence="5">Tak-1</strain>
    </source>
</reference>
<evidence type="ECO:0008006" key="6">
    <source>
        <dbReference type="Google" id="ProtNLM"/>
    </source>
</evidence>
<feature type="compositionally biased region" description="Gly residues" evidence="3">
    <location>
        <begin position="1"/>
        <end position="12"/>
    </location>
</feature>
<name>A0A2R6XK11_MARPO</name>
<dbReference type="GO" id="GO:0043622">
    <property type="term" value="P:cortical microtubule organization"/>
    <property type="evidence" value="ECO:0000318"/>
    <property type="project" value="GO_Central"/>
</dbReference>
<dbReference type="Gramene" id="Mp4g11160.1">
    <property type="protein sequence ID" value="Mp4g11160.1.cds"/>
    <property type="gene ID" value="Mp4g11160"/>
</dbReference>
<keyword evidence="5" id="KW-1185">Reference proteome</keyword>
<evidence type="ECO:0000313" key="5">
    <source>
        <dbReference type="Proteomes" id="UP000244005"/>
    </source>
</evidence>
<feature type="compositionally biased region" description="Low complexity" evidence="3">
    <location>
        <begin position="25"/>
        <end position="59"/>
    </location>
</feature>
<comment type="similarity">
    <text evidence="1">Belongs to the SPIRAL1 family.</text>
</comment>
<feature type="region of interest" description="Disordered" evidence="3">
    <location>
        <begin position="1"/>
        <end position="137"/>
    </location>
</feature>
<evidence type="ECO:0000313" key="4">
    <source>
        <dbReference type="EMBL" id="PTQ46422.1"/>
    </source>
</evidence>
<evidence type="ECO:0000256" key="3">
    <source>
        <dbReference type="SAM" id="MobiDB-lite"/>
    </source>
</evidence>
<sequence>MGRGVSSGGGQSSLGYLFGDDRQSGGKAAPPAPAAVPQAQPAQQQSGAAASKEAAQAQAAHDKVPKELPAAGKSDSGTSLNMGNPRLGRNNNNYHRSDGQNTGNFITDRPTTKVHAAPGGSSSLNYLFQGTPKPDSK</sequence>
<dbReference type="AlphaFoldDB" id="A0A2R6XK11"/>
<proteinExistence type="inferred from homology"/>
<dbReference type="PANTHER" id="PTHR33403:SF31">
    <property type="entry name" value="PROTEIN SPIRAL1-LIKE 1"/>
    <property type="match status" value="1"/>
</dbReference>
<evidence type="ECO:0000256" key="2">
    <source>
        <dbReference type="ARBA" id="ARBA00022701"/>
    </source>
</evidence>
<gene>
    <name evidence="4" type="ORF">MARPO_0011s0101</name>
</gene>